<evidence type="ECO:0000256" key="2">
    <source>
        <dbReference type="ARBA" id="ARBA00005267"/>
    </source>
</evidence>
<evidence type="ECO:0000313" key="9">
    <source>
        <dbReference type="EMBL" id="AHC14010.1"/>
    </source>
</evidence>
<keyword evidence="5 7" id="KW-0288">FMN</keyword>
<evidence type="ECO:0000256" key="6">
    <source>
        <dbReference type="ARBA" id="ARBA00022982"/>
    </source>
</evidence>
<gene>
    <name evidence="9" type="ORF">L21SP2_0581</name>
</gene>
<keyword evidence="10" id="KW-1185">Reference proteome</keyword>
<dbReference type="Gene3D" id="3.40.50.360">
    <property type="match status" value="1"/>
</dbReference>
<dbReference type="InterPro" id="IPR050619">
    <property type="entry name" value="Flavodoxin"/>
</dbReference>
<keyword evidence="4 7" id="KW-0285">Flavoprotein</keyword>
<dbReference type="AlphaFoldDB" id="V5WEH0"/>
<dbReference type="HOGENOM" id="CLU_051402_1_0_12"/>
<proteinExistence type="inferred from homology"/>
<sequence length="170" mass="18119">MGDNMSKVAIIYGSTTDNTATVAKELSGRISGSELFNIADGVPSNILDFDLLILGASTWGLGELQDDWQDNIGDLAGLDLAGKKVAFFGLGDQEGYPDTFCDSVGLIKDELASSGAEFVGSIVKEGYSFDESRAEENGTLLGLLIDEDNESAMTDDRISQWLESMSTLLS</sequence>
<dbReference type="GO" id="GO:0009055">
    <property type="term" value="F:electron transfer activity"/>
    <property type="evidence" value="ECO:0007669"/>
    <property type="project" value="UniProtKB-UniRule"/>
</dbReference>
<dbReference type="SUPFAM" id="SSF52218">
    <property type="entry name" value="Flavoproteins"/>
    <property type="match status" value="1"/>
</dbReference>
<dbReference type="STRING" id="1307761.L21SP2_0581"/>
<comment type="function">
    <text evidence="7">Low-potential electron donor to a number of redox enzymes.</text>
</comment>
<dbReference type="Proteomes" id="UP000018680">
    <property type="component" value="Chromosome"/>
</dbReference>
<dbReference type="NCBIfam" id="NF006739">
    <property type="entry name" value="PRK09267.1-5"/>
    <property type="match status" value="1"/>
</dbReference>
<organism evidence="9 10">
    <name type="scientific">Salinispira pacifica</name>
    <dbReference type="NCBI Taxonomy" id="1307761"/>
    <lineage>
        <taxon>Bacteria</taxon>
        <taxon>Pseudomonadati</taxon>
        <taxon>Spirochaetota</taxon>
        <taxon>Spirochaetia</taxon>
        <taxon>Spirochaetales</taxon>
        <taxon>Spirochaetaceae</taxon>
        <taxon>Salinispira</taxon>
    </lineage>
</organism>
<evidence type="ECO:0000259" key="8">
    <source>
        <dbReference type="PROSITE" id="PS50902"/>
    </source>
</evidence>
<evidence type="ECO:0000256" key="3">
    <source>
        <dbReference type="ARBA" id="ARBA00022448"/>
    </source>
</evidence>
<evidence type="ECO:0000256" key="4">
    <source>
        <dbReference type="ARBA" id="ARBA00022630"/>
    </source>
</evidence>
<dbReference type="NCBIfam" id="TIGR01752">
    <property type="entry name" value="flav_long"/>
    <property type="match status" value="1"/>
</dbReference>
<dbReference type="GO" id="GO:0010181">
    <property type="term" value="F:FMN binding"/>
    <property type="evidence" value="ECO:0007669"/>
    <property type="project" value="UniProtKB-UniRule"/>
</dbReference>
<dbReference type="EMBL" id="CP006939">
    <property type="protein sequence ID" value="AHC14010.1"/>
    <property type="molecule type" value="Genomic_DNA"/>
</dbReference>
<keyword evidence="3 7" id="KW-0813">Transport</keyword>
<name>V5WEH0_9SPIO</name>
<dbReference type="InterPro" id="IPR010086">
    <property type="entry name" value="Flavodoxin_lc"/>
</dbReference>
<evidence type="ECO:0000313" key="10">
    <source>
        <dbReference type="Proteomes" id="UP000018680"/>
    </source>
</evidence>
<dbReference type="PATRIC" id="fig|1307761.3.peg.582"/>
<dbReference type="PANTHER" id="PTHR42809:SF1">
    <property type="entry name" value="FLAVODOXIN 1"/>
    <property type="match status" value="1"/>
</dbReference>
<feature type="domain" description="Flavodoxin-like" evidence="8">
    <location>
        <begin position="8"/>
        <end position="166"/>
    </location>
</feature>
<evidence type="ECO:0000256" key="7">
    <source>
        <dbReference type="PIRNR" id="PIRNR038996"/>
    </source>
</evidence>
<dbReference type="PIRSF" id="PIRSF038996">
    <property type="entry name" value="FldA"/>
    <property type="match status" value="1"/>
</dbReference>
<accession>V5WEH0</accession>
<dbReference type="PROSITE" id="PS50902">
    <property type="entry name" value="FLAVODOXIN_LIKE"/>
    <property type="match status" value="1"/>
</dbReference>
<keyword evidence="6 7" id="KW-0249">Electron transport</keyword>
<comment type="similarity">
    <text evidence="2 7">Belongs to the flavodoxin family.</text>
</comment>
<dbReference type="InterPro" id="IPR029039">
    <property type="entry name" value="Flavoprotein-like_sf"/>
</dbReference>
<dbReference type="KEGG" id="slr:L21SP2_0581"/>
<reference evidence="9 10" key="1">
    <citation type="journal article" date="2015" name="Stand. Genomic Sci.">
        <title>Complete genome sequence and description of Salinispira pacifica gen. nov., sp. nov., a novel spirochaete isolated form a hypersaline microbial mat.</title>
        <authorList>
            <person name="Ben Hania W."/>
            <person name="Joseph M."/>
            <person name="Schumann P."/>
            <person name="Bunk B."/>
            <person name="Fiebig A."/>
            <person name="Sproer C."/>
            <person name="Klenk H.P."/>
            <person name="Fardeau M.L."/>
            <person name="Spring S."/>
        </authorList>
    </citation>
    <scope>NUCLEOTIDE SEQUENCE [LARGE SCALE GENOMIC DNA]</scope>
    <source>
        <strain evidence="9 10">L21-RPul-D2</strain>
    </source>
</reference>
<comment type="cofactor">
    <cofactor evidence="1 7">
        <name>FMN</name>
        <dbReference type="ChEBI" id="CHEBI:58210"/>
    </cofactor>
</comment>
<evidence type="ECO:0000256" key="1">
    <source>
        <dbReference type="ARBA" id="ARBA00001917"/>
    </source>
</evidence>
<dbReference type="eggNOG" id="COG0716">
    <property type="taxonomic scope" value="Bacteria"/>
</dbReference>
<protein>
    <recommendedName>
        <fullName evidence="7">Flavodoxin</fullName>
    </recommendedName>
</protein>
<dbReference type="PANTHER" id="PTHR42809">
    <property type="entry name" value="FLAVODOXIN 2"/>
    <property type="match status" value="1"/>
</dbReference>
<dbReference type="Pfam" id="PF00258">
    <property type="entry name" value="Flavodoxin_1"/>
    <property type="match status" value="1"/>
</dbReference>
<evidence type="ECO:0000256" key="5">
    <source>
        <dbReference type="ARBA" id="ARBA00022643"/>
    </source>
</evidence>
<dbReference type="InterPro" id="IPR008254">
    <property type="entry name" value="Flavodoxin/NO_synth"/>
</dbReference>